<organism evidence="1 2">
    <name type="scientific">Zalerion maritima</name>
    <dbReference type="NCBI Taxonomy" id="339359"/>
    <lineage>
        <taxon>Eukaryota</taxon>
        <taxon>Fungi</taxon>
        <taxon>Dikarya</taxon>
        <taxon>Ascomycota</taxon>
        <taxon>Pezizomycotina</taxon>
        <taxon>Sordariomycetes</taxon>
        <taxon>Lulworthiomycetidae</taxon>
        <taxon>Lulworthiales</taxon>
        <taxon>Lulworthiaceae</taxon>
        <taxon>Zalerion</taxon>
    </lineage>
</organism>
<dbReference type="EMBL" id="JAKWBI020000001">
    <property type="protein sequence ID" value="KAJ2907315.1"/>
    <property type="molecule type" value="Genomic_DNA"/>
</dbReference>
<evidence type="ECO:0008006" key="3">
    <source>
        <dbReference type="Google" id="ProtNLM"/>
    </source>
</evidence>
<sequence length="125" mass="13598">MSQLNGGTPLTHAPDGQSYRLLELPPDLLQLLESDDPPVLALESSPGSAIIKTPDGKQKYSMRQKNTSNALILLQPVQVDPSSSETEIRTIATVHETVELLLESSTEAPKVVAQGKWHEKFGKGR</sequence>
<gene>
    <name evidence="1" type="ORF">MKZ38_003171</name>
</gene>
<evidence type="ECO:0000313" key="2">
    <source>
        <dbReference type="Proteomes" id="UP001201980"/>
    </source>
</evidence>
<name>A0AAD5RYX1_9PEZI</name>
<dbReference type="Pfam" id="PF09724">
    <property type="entry name" value="Dcc1"/>
    <property type="match status" value="1"/>
</dbReference>
<dbReference type="AlphaFoldDB" id="A0AAD5RYX1"/>
<accession>A0AAD5RYX1</accession>
<dbReference type="GO" id="GO:0007064">
    <property type="term" value="P:mitotic sister chromatid cohesion"/>
    <property type="evidence" value="ECO:0007669"/>
    <property type="project" value="InterPro"/>
</dbReference>
<keyword evidence="2" id="KW-1185">Reference proteome</keyword>
<dbReference type="GO" id="GO:0031390">
    <property type="term" value="C:Ctf18 RFC-like complex"/>
    <property type="evidence" value="ECO:0007669"/>
    <property type="project" value="InterPro"/>
</dbReference>
<dbReference type="InterPro" id="IPR019128">
    <property type="entry name" value="Dcc1"/>
</dbReference>
<dbReference type="Proteomes" id="UP001201980">
    <property type="component" value="Unassembled WGS sequence"/>
</dbReference>
<comment type="caution">
    <text evidence="1">The sequence shown here is derived from an EMBL/GenBank/DDBJ whole genome shotgun (WGS) entry which is preliminary data.</text>
</comment>
<protein>
    <recommendedName>
        <fullName evidence="3">Sister chromatid cohesion protein DCC1</fullName>
    </recommendedName>
</protein>
<proteinExistence type="predicted"/>
<reference evidence="1" key="1">
    <citation type="submission" date="2022-07" db="EMBL/GenBank/DDBJ databases">
        <title>Draft genome sequence of Zalerion maritima ATCC 34329, a (micro)plastics degrading marine fungus.</title>
        <authorList>
            <person name="Paco A."/>
            <person name="Goncalves M.F.M."/>
            <person name="Rocha-Santos T.A.P."/>
            <person name="Alves A."/>
        </authorList>
    </citation>
    <scope>NUCLEOTIDE SEQUENCE</scope>
    <source>
        <strain evidence="1">ATCC 34329</strain>
    </source>
</reference>
<evidence type="ECO:0000313" key="1">
    <source>
        <dbReference type="EMBL" id="KAJ2907315.1"/>
    </source>
</evidence>